<evidence type="ECO:0000313" key="12">
    <source>
        <dbReference type="Proteomes" id="UP000655366"/>
    </source>
</evidence>
<keyword evidence="8" id="KW-0234">DNA repair</keyword>
<keyword evidence="7" id="KW-0460">Magnesium</keyword>
<gene>
    <name evidence="11" type="ORF">IV500_05235</name>
</gene>
<evidence type="ECO:0000256" key="5">
    <source>
        <dbReference type="ARBA" id="ARBA00022763"/>
    </source>
</evidence>
<evidence type="ECO:0000256" key="1">
    <source>
        <dbReference type="ARBA" id="ARBA00001936"/>
    </source>
</evidence>
<dbReference type="GO" id="GO:0016787">
    <property type="term" value="F:hydrolase activity"/>
    <property type="evidence" value="ECO:0007669"/>
    <property type="project" value="UniProtKB-KW"/>
</dbReference>
<dbReference type="EMBL" id="JADNYM010000005">
    <property type="protein sequence ID" value="MBG0738823.1"/>
    <property type="molecule type" value="Genomic_DNA"/>
</dbReference>
<protein>
    <submittedName>
        <fullName evidence="11">Endonuclease/exonuclease/phosphatase family protein</fullName>
    </submittedName>
</protein>
<evidence type="ECO:0000313" key="11">
    <source>
        <dbReference type="EMBL" id="MBG0738823.1"/>
    </source>
</evidence>
<keyword evidence="12" id="KW-1185">Reference proteome</keyword>
<feature type="chain" id="PRO_5037682054" evidence="9">
    <location>
        <begin position="30"/>
        <end position="302"/>
    </location>
</feature>
<evidence type="ECO:0000256" key="3">
    <source>
        <dbReference type="ARBA" id="ARBA00022722"/>
    </source>
</evidence>
<evidence type="ECO:0000256" key="2">
    <source>
        <dbReference type="ARBA" id="ARBA00001946"/>
    </source>
</evidence>
<dbReference type="AlphaFoldDB" id="A0A931G4I1"/>
<comment type="cofactor">
    <cofactor evidence="2">
        <name>Mg(2+)</name>
        <dbReference type="ChEBI" id="CHEBI:18420"/>
    </cofactor>
</comment>
<dbReference type="GO" id="GO:0006281">
    <property type="term" value="P:DNA repair"/>
    <property type="evidence" value="ECO:0007669"/>
    <property type="project" value="UniProtKB-KW"/>
</dbReference>
<keyword evidence="5" id="KW-0227">DNA damage</keyword>
<dbReference type="PANTHER" id="PTHR15822:SF4">
    <property type="entry name" value="TYROSYL-DNA PHOSPHODIESTERASE 2"/>
    <property type="match status" value="1"/>
</dbReference>
<dbReference type="GO" id="GO:0004519">
    <property type="term" value="F:endonuclease activity"/>
    <property type="evidence" value="ECO:0007669"/>
    <property type="project" value="UniProtKB-KW"/>
</dbReference>
<sequence>MKSPSLVTRSLAVLVLGASILAVAAPAQAAPARTSVKVASFNVDSAWRQKVDPSIPGWDARVQGIGRIINTANPDVVGIQEAPDINIDGRVYHQGDDISRQTGFKMYQPSDPAAKLDPILYRSVLFDMTGSGYKVFEQKPYPNYGKVMTWVKLRSKATGQSFLVANTHFQVGADKQADRDREGALLADEVRRISGGLPVFVTGDFNASASKNAPQTKNLAAIGLKDMYAMTSDRMHPEMKTYNGYQWPVAGSSRIDQVYAGAPAGKDLKVSYWENWTAYGNQIIGGRQPSDHDMIYAVATFK</sequence>
<comment type="cofactor">
    <cofactor evidence="1">
        <name>Mn(2+)</name>
        <dbReference type="ChEBI" id="CHEBI:29035"/>
    </cofactor>
</comment>
<reference evidence="11 12" key="1">
    <citation type="submission" date="2020-11" db="EMBL/GenBank/DDBJ databases">
        <title>Arthrobacter antarcticus sp. nov., isolated from Antarctic Soil.</title>
        <authorList>
            <person name="Li J."/>
        </authorList>
    </citation>
    <scope>NUCLEOTIDE SEQUENCE [LARGE SCALE GENOMIC DNA]</scope>
    <source>
        <strain evidence="11 12">Z1-20</strain>
    </source>
</reference>
<keyword evidence="6" id="KW-0378">Hydrolase</keyword>
<feature type="signal peptide" evidence="9">
    <location>
        <begin position="1"/>
        <end position="29"/>
    </location>
</feature>
<keyword evidence="3" id="KW-0540">Nuclease</keyword>
<evidence type="ECO:0000259" key="10">
    <source>
        <dbReference type="Pfam" id="PF03372"/>
    </source>
</evidence>
<name>A0A931G4I1_9MICC</name>
<evidence type="ECO:0000256" key="7">
    <source>
        <dbReference type="ARBA" id="ARBA00022842"/>
    </source>
</evidence>
<accession>A0A931G4I1</accession>
<evidence type="ECO:0000256" key="8">
    <source>
        <dbReference type="ARBA" id="ARBA00023204"/>
    </source>
</evidence>
<proteinExistence type="predicted"/>
<organism evidence="11 12">
    <name type="scientific">Arthrobacter terrae</name>
    <dbReference type="NCBI Taxonomy" id="2935737"/>
    <lineage>
        <taxon>Bacteria</taxon>
        <taxon>Bacillati</taxon>
        <taxon>Actinomycetota</taxon>
        <taxon>Actinomycetes</taxon>
        <taxon>Micrococcales</taxon>
        <taxon>Micrococcaceae</taxon>
        <taxon>Arthrobacter</taxon>
    </lineage>
</organism>
<dbReference type="InterPro" id="IPR005135">
    <property type="entry name" value="Endo/exonuclease/phosphatase"/>
</dbReference>
<dbReference type="Pfam" id="PF03372">
    <property type="entry name" value="Exo_endo_phos"/>
    <property type="match status" value="1"/>
</dbReference>
<comment type="caution">
    <text evidence="11">The sequence shown here is derived from an EMBL/GenBank/DDBJ whole genome shotgun (WGS) entry which is preliminary data.</text>
</comment>
<evidence type="ECO:0000256" key="9">
    <source>
        <dbReference type="SAM" id="SignalP"/>
    </source>
</evidence>
<dbReference type="RefSeq" id="WP_196395756.1">
    <property type="nucleotide sequence ID" value="NZ_JADNYM010000005.1"/>
</dbReference>
<keyword evidence="4" id="KW-0479">Metal-binding</keyword>
<keyword evidence="9" id="KW-0732">Signal</keyword>
<feature type="domain" description="Endonuclease/exonuclease/phosphatase" evidence="10">
    <location>
        <begin position="39"/>
        <end position="292"/>
    </location>
</feature>
<dbReference type="Proteomes" id="UP000655366">
    <property type="component" value="Unassembled WGS sequence"/>
</dbReference>
<dbReference type="InterPro" id="IPR036691">
    <property type="entry name" value="Endo/exonu/phosph_ase_sf"/>
</dbReference>
<evidence type="ECO:0000256" key="4">
    <source>
        <dbReference type="ARBA" id="ARBA00022723"/>
    </source>
</evidence>
<dbReference type="InterPro" id="IPR051547">
    <property type="entry name" value="TDP2-like"/>
</dbReference>
<keyword evidence="11" id="KW-0255">Endonuclease</keyword>
<dbReference type="GO" id="GO:0046872">
    <property type="term" value="F:metal ion binding"/>
    <property type="evidence" value="ECO:0007669"/>
    <property type="project" value="UniProtKB-KW"/>
</dbReference>
<evidence type="ECO:0000256" key="6">
    <source>
        <dbReference type="ARBA" id="ARBA00022801"/>
    </source>
</evidence>
<dbReference type="Gene3D" id="3.60.10.10">
    <property type="entry name" value="Endonuclease/exonuclease/phosphatase"/>
    <property type="match status" value="1"/>
</dbReference>
<dbReference type="PANTHER" id="PTHR15822">
    <property type="entry name" value="TRAF AND TNF RECEPTOR-ASSOCIATED PROTEIN"/>
    <property type="match status" value="1"/>
</dbReference>
<dbReference type="SUPFAM" id="SSF56219">
    <property type="entry name" value="DNase I-like"/>
    <property type="match status" value="1"/>
</dbReference>